<evidence type="ECO:0000313" key="2">
    <source>
        <dbReference type="Proteomes" id="UP000184085"/>
    </source>
</evidence>
<dbReference type="EMBL" id="FMJB01000065">
    <property type="protein sequence ID" value="SCM69676.1"/>
    <property type="molecule type" value="Genomic_DNA"/>
</dbReference>
<accession>A0A1M4N908</accession>
<reference evidence="2" key="1">
    <citation type="submission" date="2016-09" db="EMBL/GenBank/DDBJ databases">
        <authorList>
            <person name="Wibberg D."/>
        </authorList>
    </citation>
    <scope>NUCLEOTIDE SEQUENCE [LARGE SCALE GENOMIC DNA]</scope>
</reference>
<name>A0A1M4N908_9RHOB</name>
<protein>
    <recommendedName>
        <fullName evidence="3">Acetaldehyde dehydrogenase</fullName>
    </recommendedName>
</protein>
<organism evidence="1 2">
    <name type="scientific">Donghicola eburneus</name>
    <dbReference type="NCBI Taxonomy" id="393278"/>
    <lineage>
        <taxon>Bacteria</taxon>
        <taxon>Pseudomonadati</taxon>
        <taxon>Pseudomonadota</taxon>
        <taxon>Alphaproteobacteria</taxon>
        <taxon>Rhodobacterales</taxon>
        <taxon>Roseobacteraceae</taxon>
        <taxon>Donghicola</taxon>
    </lineage>
</organism>
<dbReference type="Pfam" id="PF05610">
    <property type="entry name" value="DUF779"/>
    <property type="match status" value="1"/>
</dbReference>
<sequence length="113" mass="12434">MSEKLDKVSATPEALEFLSEIVADHGLVMFHQSGGCCDGSAPMCYAQGDFRIGEHDVLLGEIGGMPFYISGSQYEVWKHTDLIIDVIDGRGGMFSLDNGRERRFLTRSKLCAT</sequence>
<evidence type="ECO:0000313" key="1">
    <source>
        <dbReference type="EMBL" id="SCM69676.1"/>
    </source>
</evidence>
<dbReference type="RefSeq" id="WP_245780502.1">
    <property type="nucleotide sequence ID" value="NZ_FMJB01000065.1"/>
</dbReference>
<dbReference type="Proteomes" id="UP000184085">
    <property type="component" value="Unassembled WGS sequence"/>
</dbReference>
<gene>
    <name evidence="1" type="ORF">KARMA_3916</name>
</gene>
<dbReference type="PIRSF" id="PIRSF009151">
    <property type="entry name" value="DUF779"/>
    <property type="match status" value="1"/>
</dbReference>
<dbReference type="InterPro" id="IPR008497">
    <property type="entry name" value="DUF779"/>
</dbReference>
<dbReference type="AlphaFoldDB" id="A0A1M4N908"/>
<proteinExistence type="predicted"/>
<keyword evidence="2" id="KW-1185">Reference proteome</keyword>
<evidence type="ECO:0008006" key="3">
    <source>
        <dbReference type="Google" id="ProtNLM"/>
    </source>
</evidence>